<feature type="compositionally biased region" description="Polar residues" evidence="1">
    <location>
        <begin position="344"/>
        <end position="363"/>
    </location>
</feature>
<dbReference type="PANTHER" id="PTHR38701">
    <property type="entry name" value="CHROMOSOME 8, WHOLE GENOME SHOTGUN SEQUENCE"/>
    <property type="match status" value="1"/>
</dbReference>
<feature type="region of interest" description="Disordered" evidence="1">
    <location>
        <begin position="517"/>
        <end position="593"/>
    </location>
</feature>
<dbReference type="GeneID" id="63825481"/>
<feature type="compositionally biased region" description="Low complexity" evidence="1">
    <location>
        <begin position="279"/>
        <end position="304"/>
    </location>
</feature>
<dbReference type="EMBL" id="KV427614">
    <property type="protein sequence ID" value="KZT08715.1"/>
    <property type="molecule type" value="Genomic_DNA"/>
</dbReference>
<feature type="compositionally biased region" description="Basic and acidic residues" evidence="1">
    <location>
        <begin position="541"/>
        <end position="561"/>
    </location>
</feature>
<evidence type="ECO:0000313" key="3">
    <source>
        <dbReference type="Proteomes" id="UP000076871"/>
    </source>
</evidence>
<evidence type="ECO:0000256" key="1">
    <source>
        <dbReference type="SAM" id="MobiDB-lite"/>
    </source>
</evidence>
<proteinExistence type="predicted"/>
<feature type="compositionally biased region" description="Low complexity" evidence="1">
    <location>
        <begin position="566"/>
        <end position="583"/>
    </location>
</feature>
<dbReference type="RefSeq" id="XP_040766455.1">
    <property type="nucleotide sequence ID" value="XM_040908452.1"/>
</dbReference>
<dbReference type="InParanoid" id="A0A165FBH5"/>
<keyword evidence="3" id="KW-1185">Reference proteome</keyword>
<dbReference type="PANTHER" id="PTHR38701:SF1">
    <property type="entry name" value="UP-REGULATED DURING SEPTATION PROTEIN 1 DOMAIN-CONTAINING PROTEIN"/>
    <property type="match status" value="1"/>
</dbReference>
<feature type="region of interest" description="Disordered" evidence="1">
    <location>
        <begin position="266"/>
        <end position="319"/>
    </location>
</feature>
<feature type="compositionally biased region" description="Low complexity" evidence="1">
    <location>
        <begin position="198"/>
        <end position="214"/>
    </location>
</feature>
<dbReference type="AlphaFoldDB" id="A0A165FBH5"/>
<accession>A0A165FBH5</accession>
<feature type="region of interest" description="Disordered" evidence="1">
    <location>
        <begin position="447"/>
        <end position="469"/>
    </location>
</feature>
<evidence type="ECO:0000313" key="2">
    <source>
        <dbReference type="EMBL" id="KZT08715.1"/>
    </source>
</evidence>
<dbReference type="STRING" id="1314785.A0A165FBH5"/>
<organism evidence="2 3">
    <name type="scientific">Laetiporus sulphureus 93-53</name>
    <dbReference type="NCBI Taxonomy" id="1314785"/>
    <lineage>
        <taxon>Eukaryota</taxon>
        <taxon>Fungi</taxon>
        <taxon>Dikarya</taxon>
        <taxon>Basidiomycota</taxon>
        <taxon>Agaricomycotina</taxon>
        <taxon>Agaricomycetes</taxon>
        <taxon>Polyporales</taxon>
        <taxon>Laetiporus</taxon>
    </lineage>
</organism>
<gene>
    <name evidence="2" type="ORF">LAESUDRAFT_723625</name>
</gene>
<dbReference type="OrthoDB" id="2555519at2759"/>
<protein>
    <submittedName>
        <fullName evidence="2">Uncharacterized protein</fullName>
    </submittedName>
</protein>
<dbReference type="Proteomes" id="UP000076871">
    <property type="component" value="Unassembled WGS sequence"/>
</dbReference>
<feature type="region of interest" description="Disordered" evidence="1">
    <location>
        <begin position="165"/>
        <end position="228"/>
    </location>
</feature>
<feature type="region of interest" description="Disordered" evidence="1">
    <location>
        <begin position="339"/>
        <end position="393"/>
    </location>
</feature>
<feature type="compositionally biased region" description="Polar residues" evidence="1">
    <location>
        <begin position="108"/>
        <end position="133"/>
    </location>
</feature>
<name>A0A165FBH5_9APHY</name>
<feature type="compositionally biased region" description="Acidic residues" evidence="1">
    <location>
        <begin position="449"/>
        <end position="462"/>
    </location>
</feature>
<feature type="compositionally biased region" description="Basic and acidic residues" evidence="1">
    <location>
        <begin position="374"/>
        <end position="390"/>
    </location>
</feature>
<feature type="region of interest" description="Disordered" evidence="1">
    <location>
        <begin position="1"/>
        <end position="147"/>
    </location>
</feature>
<sequence>MESQLKAKVTARVDYDRTEPPSPLDMQAGTLSPPNMMRPKAKVNSSAHIVARKAPRGPSPSSATRSSFAPPPLPPFPNKASHPAFTRAPSSTSVVVKARLTHRAGAQRPSTFSADAHQRSLTTIPSDSTLSSRTRQRRGSISSHVSYASHSSAVSHAASSAQFEALGRTQSRGGTVSHEENGSLVPGSGKGVVRVKSKISNPPSPSSITSSPPSFASRNHHGRTPSIPYISLTGSLPASGAASPTFIPARHSIHFDGLAAATKIDPATIPLPPQSPPMSAVSYSSRSSASRSSASYDSRSSDGSNNTAPRPHSHVNGDAQVKTAEYAPMPRASMDNLADITARNPGSPNLPSDTCSDGSNSSGPHDLEDDLDDPDRKRKDEAKSNRKIADLEISNHSLLAINSSLEAAKHRQAKEIRDLKRKLRESLLILPPPVYQAAKSTLPQHITAEEEEDGEDDEEDQAIIDGKDDEPYRRVKLMVESLVESCQRALSSKPSDFVESGKSGTKVLTAEEVRSWRGDMSVDEPDVEVRSTLDADLDDDSSLRGAEESIDDQPRTLDGADLHSNGEVGASSFEAEAAGSSVSLPPITVTPSL</sequence>
<reference evidence="2 3" key="1">
    <citation type="journal article" date="2016" name="Mol. Biol. Evol.">
        <title>Comparative Genomics of Early-Diverging Mushroom-Forming Fungi Provides Insights into the Origins of Lignocellulose Decay Capabilities.</title>
        <authorList>
            <person name="Nagy L.G."/>
            <person name="Riley R."/>
            <person name="Tritt A."/>
            <person name="Adam C."/>
            <person name="Daum C."/>
            <person name="Floudas D."/>
            <person name="Sun H."/>
            <person name="Yadav J.S."/>
            <person name="Pangilinan J."/>
            <person name="Larsson K.H."/>
            <person name="Matsuura K."/>
            <person name="Barry K."/>
            <person name="Labutti K."/>
            <person name="Kuo R."/>
            <person name="Ohm R.A."/>
            <person name="Bhattacharya S.S."/>
            <person name="Shirouzu T."/>
            <person name="Yoshinaga Y."/>
            <person name="Martin F.M."/>
            <person name="Grigoriev I.V."/>
            <person name="Hibbett D.S."/>
        </authorList>
    </citation>
    <scope>NUCLEOTIDE SEQUENCE [LARGE SCALE GENOMIC DNA]</scope>
    <source>
        <strain evidence="2 3">93-53</strain>
    </source>
</reference>